<name>A0A1A9ZQP3_GLOPL</name>
<keyword evidence="1" id="KW-0560">Oxidoreductase</keyword>
<dbReference type="SUPFAM" id="SSF48264">
    <property type="entry name" value="Cytochrome P450"/>
    <property type="match status" value="1"/>
</dbReference>
<reference evidence="3" key="1">
    <citation type="submission" date="2014-03" db="EMBL/GenBank/DDBJ databases">
        <authorList>
            <person name="Aksoy S."/>
            <person name="Warren W."/>
            <person name="Wilson R.K."/>
        </authorList>
    </citation>
    <scope>NUCLEOTIDE SEQUENCE [LARGE SCALE GENOMIC DNA]</scope>
    <source>
        <strain evidence="3">IAEA</strain>
    </source>
</reference>
<dbReference type="InterPro" id="IPR036396">
    <property type="entry name" value="Cyt_P450_sf"/>
</dbReference>
<accession>A0A1A9ZQP3</accession>
<sequence>MPATESLKRLTSAAADSFFYSLTKTFCYWKYRETLRKYPPYPFLLRLTTKDYNLPNREFPLKCDKLNVP</sequence>
<keyword evidence="3" id="KW-1185">Reference proteome</keyword>
<dbReference type="GO" id="GO:0016705">
    <property type="term" value="F:oxidoreductase activity, acting on paired donors, with incorporation or reduction of molecular oxygen"/>
    <property type="evidence" value="ECO:0007669"/>
    <property type="project" value="InterPro"/>
</dbReference>
<dbReference type="Proteomes" id="UP000092445">
    <property type="component" value="Unassembled WGS sequence"/>
</dbReference>
<evidence type="ECO:0000313" key="3">
    <source>
        <dbReference type="Proteomes" id="UP000092445"/>
    </source>
</evidence>
<proteinExistence type="predicted"/>
<dbReference type="Gene3D" id="1.10.630.10">
    <property type="entry name" value="Cytochrome P450"/>
    <property type="match status" value="1"/>
</dbReference>
<dbReference type="EnsemblMetazoa" id="GPAI022075-RA">
    <property type="protein sequence ID" value="GPAI022075-PA"/>
    <property type="gene ID" value="GPAI022075"/>
</dbReference>
<dbReference type="GO" id="GO:0005506">
    <property type="term" value="F:iron ion binding"/>
    <property type="evidence" value="ECO:0007669"/>
    <property type="project" value="InterPro"/>
</dbReference>
<evidence type="ECO:0000313" key="2">
    <source>
        <dbReference type="EnsemblMetazoa" id="GPAI022075-PA"/>
    </source>
</evidence>
<dbReference type="VEuPathDB" id="VectorBase:GPAI022075"/>
<protein>
    <submittedName>
        <fullName evidence="2">Uncharacterized protein</fullName>
    </submittedName>
</protein>
<reference evidence="2" key="2">
    <citation type="submission" date="2020-05" db="UniProtKB">
        <authorList>
            <consortium name="EnsemblMetazoa"/>
        </authorList>
    </citation>
    <scope>IDENTIFICATION</scope>
    <source>
        <strain evidence="2">IAEA</strain>
    </source>
</reference>
<keyword evidence="1" id="KW-0503">Monooxygenase</keyword>
<dbReference type="AlphaFoldDB" id="A0A1A9ZQP3"/>
<dbReference type="GO" id="GO:0004497">
    <property type="term" value="F:monooxygenase activity"/>
    <property type="evidence" value="ECO:0007669"/>
    <property type="project" value="UniProtKB-KW"/>
</dbReference>
<dbReference type="GO" id="GO:0020037">
    <property type="term" value="F:heme binding"/>
    <property type="evidence" value="ECO:0007669"/>
    <property type="project" value="InterPro"/>
</dbReference>
<evidence type="ECO:0000256" key="1">
    <source>
        <dbReference type="ARBA" id="ARBA00023033"/>
    </source>
</evidence>
<organism evidence="2 3">
    <name type="scientific">Glossina pallidipes</name>
    <name type="common">Tsetse fly</name>
    <dbReference type="NCBI Taxonomy" id="7398"/>
    <lineage>
        <taxon>Eukaryota</taxon>
        <taxon>Metazoa</taxon>
        <taxon>Ecdysozoa</taxon>
        <taxon>Arthropoda</taxon>
        <taxon>Hexapoda</taxon>
        <taxon>Insecta</taxon>
        <taxon>Pterygota</taxon>
        <taxon>Neoptera</taxon>
        <taxon>Endopterygota</taxon>
        <taxon>Diptera</taxon>
        <taxon>Brachycera</taxon>
        <taxon>Muscomorpha</taxon>
        <taxon>Hippoboscoidea</taxon>
        <taxon>Glossinidae</taxon>
        <taxon>Glossina</taxon>
    </lineage>
</organism>